<sequence>MSQKLEIIGRKLVVVLAASVYSIHYWINFNLWITEELSILLYVHMITLNIVFLMLFWCFIVMLIIDPGRPKMQIGNEYIQSPFSKKVYCDKCKCQKPERCHHCSICDRCVLQMDHHCPWINTCVGYQSRKQFILLLFYALLFNFITVVSTTKTYLLSFRFSIFNMIYALACIGNYVLVFLLFNFLKYHIELLQKNQTTLEDIISKNNQTNFNFYDIDPHTNVTQIFGQNKSLWLFPIYSGVGCNDGHTFPKIDYKGMQASSPQVVSVFYEQQYVSSDKNKNENSNIQTIYKRGTEKQKISEIKMN</sequence>
<dbReference type="EMBL" id="CT868152">
    <property type="protein sequence ID" value="CAK73479.1"/>
    <property type="molecule type" value="Genomic_DNA"/>
</dbReference>
<evidence type="ECO:0000256" key="6">
    <source>
        <dbReference type="ARBA" id="ARBA00023315"/>
    </source>
</evidence>
<dbReference type="GO" id="GO:0016020">
    <property type="term" value="C:membrane"/>
    <property type="evidence" value="ECO:0007669"/>
    <property type="project" value="UniProtKB-SubCell"/>
</dbReference>
<dbReference type="eggNOG" id="KOG1315">
    <property type="taxonomic scope" value="Eukaryota"/>
</dbReference>
<evidence type="ECO:0000256" key="2">
    <source>
        <dbReference type="ARBA" id="ARBA00022679"/>
    </source>
</evidence>
<dbReference type="Pfam" id="PF01529">
    <property type="entry name" value="DHHC"/>
    <property type="match status" value="1"/>
</dbReference>
<dbReference type="GO" id="GO:0019706">
    <property type="term" value="F:protein-cysteine S-palmitoyltransferase activity"/>
    <property type="evidence" value="ECO:0000318"/>
    <property type="project" value="GO_Central"/>
</dbReference>
<protein>
    <recommendedName>
        <fullName evidence="7">Palmitoyltransferase</fullName>
        <ecNumber evidence="7">2.3.1.225</ecNumber>
    </recommendedName>
</protein>
<dbReference type="OrthoDB" id="9909019at2759"/>
<dbReference type="RefSeq" id="XP_001440876.1">
    <property type="nucleotide sequence ID" value="XM_001440839.1"/>
</dbReference>
<keyword evidence="4 7" id="KW-1133">Transmembrane helix</keyword>
<gene>
    <name evidence="9" type="ORF">GSPATT00009794001</name>
</gene>
<feature type="domain" description="Palmitoyltransferase DHHC" evidence="8">
    <location>
        <begin position="84"/>
        <end position="203"/>
    </location>
</feature>
<evidence type="ECO:0000313" key="9">
    <source>
        <dbReference type="EMBL" id="CAK73479.1"/>
    </source>
</evidence>
<dbReference type="OMA" id="QKPERCH"/>
<dbReference type="EC" id="2.3.1.225" evidence="7"/>
<dbReference type="InterPro" id="IPR039859">
    <property type="entry name" value="PFA4/ZDH16/20/ERF2-like"/>
</dbReference>
<evidence type="ECO:0000256" key="1">
    <source>
        <dbReference type="ARBA" id="ARBA00004141"/>
    </source>
</evidence>
<dbReference type="AlphaFoldDB" id="A0CRR2"/>
<reference evidence="9 10" key="1">
    <citation type="journal article" date="2006" name="Nature">
        <title>Global trends of whole-genome duplications revealed by the ciliate Paramecium tetraurelia.</title>
        <authorList>
            <consortium name="Genoscope"/>
            <person name="Aury J.-M."/>
            <person name="Jaillon O."/>
            <person name="Duret L."/>
            <person name="Noel B."/>
            <person name="Jubin C."/>
            <person name="Porcel B.M."/>
            <person name="Segurens B."/>
            <person name="Daubin V."/>
            <person name="Anthouard V."/>
            <person name="Aiach N."/>
            <person name="Arnaiz O."/>
            <person name="Billaut A."/>
            <person name="Beisson J."/>
            <person name="Blanc I."/>
            <person name="Bouhouche K."/>
            <person name="Camara F."/>
            <person name="Duharcourt S."/>
            <person name="Guigo R."/>
            <person name="Gogendeau D."/>
            <person name="Katinka M."/>
            <person name="Keller A.-M."/>
            <person name="Kissmehl R."/>
            <person name="Klotz C."/>
            <person name="Koll F."/>
            <person name="Le Moue A."/>
            <person name="Lepere C."/>
            <person name="Malinsky S."/>
            <person name="Nowacki M."/>
            <person name="Nowak J.K."/>
            <person name="Plattner H."/>
            <person name="Poulain J."/>
            <person name="Ruiz F."/>
            <person name="Serrano V."/>
            <person name="Zagulski M."/>
            <person name="Dessen P."/>
            <person name="Betermier M."/>
            <person name="Weissenbach J."/>
            <person name="Scarpelli C."/>
            <person name="Schachter V."/>
            <person name="Sperling L."/>
            <person name="Meyer E."/>
            <person name="Cohen J."/>
            <person name="Wincker P."/>
        </authorList>
    </citation>
    <scope>NUCLEOTIDE SEQUENCE [LARGE SCALE GENOMIC DNA]</scope>
    <source>
        <strain evidence="9 10">Stock d4-2</strain>
    </source>
</reference>
<dbReference type="HOGENOM" id="CLU_913539_0_0_1"/>
<evidence type="ECO:0000259" key="8">
    <source>
        <dbReference type="Pfam" id="PF01529"/>
    </source>
</evidence>
<comment type="subcellular location">
    <subcellularLocation>
        <location evidence="1">Membrane</location>
        <topology evidence="1">Multi-pass membrane protein</topology>
    </subcellularLocation>
</comment>
<keyword evidence="5 7" id="KW-0472">Membrane</keyword>
<dbReference type="GO" id="GO:0005794">
    <property type="term" value="C:Golgi apparatus"/>
    <property type="evidence" value="ECO:0000318"/>
    <property type="project" value="GO_Central"/>
</dbReference>
<comment type="domain">
    <text evidence="7">The DHHC domain is required for palmitoyltransferase activity.</text>
</comment>
<evidence type="ECO:0000313" key="10">
    <source>
        <dbReference type="Proteomes" id="UP000000600"/>
    </source>
</evidence>
<keyword evidence="2 7" id="KW-0808">Transferase</keyword>
<proteinExistence type="inferred from homology"/>
<keyword evidence="10" id="KW-1185">Reference proteome</keyword>
<name>A0CRR2_PARTE</name>
<dbReference type="KEGG" id="ptm:GSPATT00009794001"/>
<accession>A0CRR2</accession>
<dbReference type="InterPro" id="IPR001594">
    <property type="entry name" value="Palmitoyltrfase_DHHC"/>
</dbReference>
<dbReference type="STRING" id="5888.A0CRR2"/>
<evidence type="ECO:0000256" key="4">
    <source>
        <dbReference type="ARBA" id="ARBA00022989"/>
    </source>
</evidence>
<dbReference type="PANTHER" id="PTHR12246">
    <property type="entry name" value="PALMITOYLTRANSFERASE ZDHHC16"/>
    <property type="match status" value="1"/>
</dbReference>
<keyword evidence="6 7" id="KW-0012">Acyltransferase</keyword>
<feature type="transmembrane region" description="Helical" evidence="7">
    <location>
        <begin position="39"/>
        <end position="65"/>
    </location>
</feature>
<dbReference type="PROSITE" id="PS50216">
    <property type="entry name" value="DHHC"/>
    <property type="match status" value="1"/>
</dbReference>
<dbReference type="GO" id="GO:0005783">
    <property type="term" value="C:endoplasmic reticulum"/>
    <property type="evidence" value="ECO:0000318"/>
    <property type="project" value="GO_Central"/>
</dbReference>
<dbReference type="InParanoid" id="A0CRR2"/>
<dbReference type="Proteomes" id="UP000000600">
    <property type="component" value="Unassembled WGS sequence"/>
</dbReference>
<evidence type="ECO:0000256" key="3">
    <source>
        <dbReference type="ARBA" id="ARBA00022692"/>
    </source>
</evidence>
<evidence type="ECO:0000256" key="5">
    <source>
        <dbReference type="ARBA" id="ARBA00023136"/>
    </source>
</evidence>
<feature type="transmembrane region" description="Helical" evidence="7">
    <location>
        <begin position="12"/>
        <end position="33"/>
    </location>
</feature>
<evidence type="ECO:0000256" key="7">
    <source>
        <dbReference type="RuleBase" id="RU079119"/>
    </source>
</evidence>
<comment type="similarity">
    <text evidence="7">Belongs to the DHHC palmitoyltransferase family.</text>
</comment>
<organism evidence="9 10">
    <name type="scientific">Paramecium tetraurelia</name>
    <dbReference type="NCBI Taxonomy" id="5888"/>
    <lineage>
        <taxon>Eukaryota</taxon>
        <taxon>Sar</taxon>
        <taxon>Alveolata</taxon>
        <taxon>Ciliophora</taxon>
        <taxon>Intramacronucleata</taxon>
        <taxon>Oligohymenophorea</taxon>
        <taxon>Peniculida</taxon>
        <taxon>Parameciidae</taxon>
        <taxon>Paramecium</taxon>
    </lineage>
</organism>
<feature type="transmembrane region" description="Helical" evidence="7">
    <location>
        <begin position="132"/>
        <end position="150"/>
    </location>
</feature>
<keyword evidence="3 7" id="KW-0812">Transmembrane</keyword>
<comment type="catalytic activity">
    <reaction evidence="7">
        <text>L-cysteinyl-[protein] + hexadecanoyl-CoA = S-hexadecanoyl-L-cysteinyl-[protein] + CoA</text>
        <dbReference type="Rhea" id="RHEA:36683"/>
        <dbReference type="Rhea" id="RHEA-COMP:10131"/>
        <dbReference type="Rhea" id="RHEA-COMP:11032"/>
        <dbReference type="ChEBI" id="CHEBI:29950"/>
        <dbReference type="ChEBI" id="CHEBI:57287"/>
        <dbReference type="ChEBI" id="CHEBI:57379"/>
        <dbReference type="ChEBI" id="CHEBI:74151"/>
        <dbReference type="EC" id="2.3.1.225"/>
    </reaction>
</comment>
<feature type="transmembrane region" description="Helical" evidence="7">
    <location>
        <begin position="162"/>
        <end position="185"/>
    </location>
</feature>
<dbReference type="GeneID" id="5026661"/>
<dbReference type="GO" id="GO:0006612">
    <property type="term" value="P:protein targeting to membrane"/>
    <property type="evidence" value="ECO:0000318"/>
    <property type="project" value="GO_Central"/>
</dbReference>